<proteinExistence type="inferred from homology"/>
<dbReference type="Pfam" id="PF02604">
    <property type="entry name" value="PhdYeFM_antitox"/>
    <property type="match status" value="1"/>
</dbReference>
<evidence type="ECO:0000256" key="2">
    <source>
        <dbReference type="RuleBase" id="RU362080"/>
    </source>
</evidence>
<dbReference type="BioCyc" id="ECAT999415-HMP:GTTI-1744-MONOMER"/>
<organism evidence="3 4">
    <name type="scientific">Eggerthia catenaformis OT 569 = DSM 20559</name>
    <dbReference type="NCBI Taxonomy" id="999415"/>
    <lineage>
        <taxon>Bacteria</taxon>
        <taxon>Bacillati</taxon>
        <taxon>Bacillota</taxon>
        <taxon>Erysipelotrichia</taxon>
        <taxon>Erysipelotrichales</taxon>
        <taxon>Coprobacillaceae</taxon>
        <taxon>Eggerthia</taxon>
    </lineage>
</organism>
<reference evidence="3 4" key="1">
    <citation type="submission" date="2013-02" db="EMBL/GenBank/DDBJ databases">
        <title>The Genome Sequence of Lactobacillus catenaformis F0143.</title>
        <authorList>
            <consortium name="The Broad Institute Genome Sequencing Platform"/>
            <person name="Earl A."/>
            <person name="Ward D."/>
            <person name="Feldgarden M."/>
            <person name="Gevers D."/>
            <person name="Izard J."/>
            <person name="Blanton J.M."/>
            <person name="Mathney J."/>
            <person name="Dewhirst F.E."/>
            <person name="Young S.K."/>
            <person name="Zeng Q."/>
            <person name="Gargeya S."/>
            <person name="Fitzgerald M."/>
            <person name="Haas B."/>
            <person name="Abouelleil A."/>
            <person name="Alvarado L."/>
            <person name="Arachchi H.M."/>
            <person name="Berlin A."/>
            <person name="Chapman S.B."/>
            <person name="Gearin G."/>
            <person name="Goldberg J."/>
            <person name="Griggs A."/>
            <person name="Gujja S."/>
            <person name="Hansen M."/>
            <person name="Heiman D."/>
            <person name="Howarth C."/>
            <person name="Larimer J."/>
            <person name="Lui A."/>
            <person name="MacDonald P.J.P."/>
            <person name="McCowen C."/>
            <person name="Montmayeur A."/>
            <person name="Murphy C."/>
            <person name="Neiman D."/>
            <person name="Pearson M."/>
            <person name="Priest M."/>
            <person name="Roberts A."/>
            <person name="Saif S."/>
            <person name="Shea T."/>
            <person name="Sisk P."/>
            <person name="Stolte C."/>
            <person name="Sykes S."/>
            <person name="Wortman J."/>
            <person name="Nusbaum C."/>
            <person name="Birren B."/>
        </authorList>
    </citation>
    <scope>NUCLEOTIDE SEQUENCE [LARGE SCALE GENOMIC DNA]</scope>
    <source>
        <strain evidence="3 4">OT 569</strain>
    </source>
</reference>
<dbReference type="InterPro" id="IPR006442">
    <property type="entry name" value="Antitoxin_Phd/YefM"/>
</dbReference>
<dbReference type="eggNOG" id="COG2161">
    <property type="taxonomic scope" value="Bacteria"/>
</dbReference>
<keyword evidence="4" id="KW-1185">Reference proteome</keyword>
<dbReference type="OrthoDB" id="9795585at2"/>
<dbReference type="EMBL" id="AGEJ01000025">
    <property type="protein sequence ID" value="EMD16011.1"/>
    <property type="molecule type" value="Genomic_DNA"/>
</dbReference>
<evidence type="ECO:0000256" key="1">
    <source>
        <dbReference type="ARBA" id="ARBA00009981"/>
    </source>
</evidence>
<comment type="function">
    <text evidence="2">Antitoxin component of a type II toxin-antitoxin (TA) system.</text>
</comment>
<sequence length="74" mass="8272">MPQISPITDLRNITEILKLCHAKNKPLFITKNGYGDLVVMSIEAYEKMFEMAQIDAAINKAEKEFATTGELPDA</sequence>
<gene>
    <name evidence="3" type="ORF">HMPREF9943_01683</name>
</gene>
<dbReference type="SUPFAM" id="SSF143120">
    <property type="entry name" value="YefM-like"/>
    <property type="match status" value="1"/>
</dbReference>
<evidence type="ECO:0000313" key="4">
    <source>
        <dbReference type="Proteomes" id="UP000011758"/>
    </source>
</evidence>
<dbReference type="InterPro" id="IPR036165">
    <property type="entry name" value="YefM-like_sf"/>
</dbReference>
<name>M2Q174_9FIRM</name>
<dbReference type="RefSeq" id="WP_004804028.1">
    <property type="nucleotide sequence ID" value="NZ_KB446649.1"/>
</dbReference>
<dbReference type="Proteomes" id="UP000011758">
    <property type="component" value="Unassembled WGS sequence"/>
</dbReference>
<dbReference type="Gene3D" id="3.40.1620.10">
    <property type="entry name" value="YefM-like domain"/>
    <property type="match status" value="1"/>
</dbReference>
<protein>
    <recommendedName>
        <fullName evidence="2">Antitoxin</fullName>
    </recommendedName>
</protein>
<comment type="similarity">
    <text evidence="1 2">Belongs to the phD/YefM antitoxin family.</text>
</comment>
<accession>M2Q174</accession>
<dbReference type="NCBIfam" id="TIGR01552">
    <property type="entry name" value="phd_fam"/>
    <property type="match status" value="1"/>
</dbReference>
<dbReference type="AlphaFoldDB" id="M2Q174"/>
<comment type="caution">
    <text evidence="3">The sequence shown here is derived from an EMBL/GenBank/DDBJ whole genome shotgun (WGS) entry which is preliminary data.</text>
</comment>
<dbReference type="PATRIC" id="fig|999415.3.peg.1710"/>
<evidence type="ECO:0000313" key="3">
    <source>
        <dbReference type="EMBL" id="EMD16011.1"/>
    </source>
</evidence>